<dbReference type="PANTHER" id="PTHR11715:SF42">
    <property type="entry name" value="GLYCINE CLEAVAGE SYSTEM H PROTEIN, MITOCHONDRIAL"/>
    <property type="match status" value="1"/>
</dbReference>
<dbReference type="Gene3D" id="2.40.50.100">
    <property type="match status" value="1"/>
</dbReference>
<accession>A0A8C2QZJ3</accession>
<dbReference type="GO" id="GO:0019464">
    <property type="term" value="P:glycine decarboxylation via glycine cleavage system"/>
    <property type="evidence" value="ECO:0007669"/>
    <property type="project" value="InterPro"/>
</dbReference>
<evidence type="ECO:0000256" key="1">
    <source>
        <dbReference type="ARBA" id="ARBA00004173"/>
    </source>
</evidence>
<evidence type="ECO:0000313" key="3">
    <source>
        <dbReference type="Ensembl" id="ENSCHIP00010019506.1"/>
    </source>
</evidence>
<reference evidence="3" key="1">
    <citation type="submission" date="2019-03" db="EMBL/GenBank/DDBJ databases">
        <title>Genome sequencing and reference-guided assembly of Black Bengal Goat (Capra hircus).</title>
        <authorList>
            <person name="Siddiki A.Z."/>
            <person name="Baten A."/>
            <person name="Billah M."/>
            <person name="Alam M.A.U."/>
            <person name="Shawrob K.S.M."/>
            <person name="Saha S."/>
            <person name="Chowdhury M."/>
            <person name="Rahman A.H."/>
            <person name="Stear M."/>
            <person name="Miah G."/>
            <person name="Das G.B."/>
            <person name="Hossain M.M."/>
            <person name="Kumkum M."/>
            <person name="Islam M.S."/>
            <person name="Mollah A.M."/>
            <person name="Ahsan A."/>
            <person name="Tusar F."/>
            <person name="Khan M.K.I."/>
        </authorList>
    </citation>
    <scope>NUCLEOTIDE SEQUENCE [LARGE SCALE GENOMIC DNA]</scope>
</reference>
<proteinExistence type="predicted"/>
<reference evidence="3" key="2">
    <citation type="submission" date="2025-08" db="UniProtKB">
        <authorList>
            <consortium name="Ensembl"/>
        </authorList>
    </citation>
    <scope>IDENTIFICATION</scope>
</reference>
<dbReference type="GO" id="GO:0005960">
    <property type="term" value="C:glycine cleavage complex"/>
    <property type="evidence" value="ECO:0007669"/>
    <property type="project" value="InterPro"/>
</dbReference>
<dbReference type="Ensembl" id="ENSCHIT00010027416.1">
    <property type="protein sequence ID" value="ENSCHIP00010019506.1"/>
    <property type="gene ID" value="ENSCHIG00010014170.1"/>
</dbReference>
<dbReference type="PANTHER" id="PTHR11715">
    <property type="entry name" value="GLYCINE CLEAVAGE SYSTEM H PROTEIN"/>
    <property type="match status" value="1"/>
</dbReference>
<dbReference type="InterPro" id="IPR011053">
    <property type="entry name" value="Single_hybrid_motif"/>
</dbReference>
<dbReference type="AlphaFoldDB" id="A0A8C2QZJ3"/>
<sequence length="125" mass="13761">MCVGLKRGLTYTGLMQLGDLPVNILAICATSAQVNAEQKLLYLMHQNVRHQVHLFANSGFLLARSTVRKFTEKHEWVTTENGVGTVGISIFAQEALGDVVYCSLPEVGTKLNKRGVWCFGKCESC</sequence>
<evidence type="ECO:0000256" key="2">
    <source>
        <dbReference type="ARBA" id="ARBA00023128"/>
    </source>
</evidence>
<keyword evidence="2" id="KW-0496">Mitochondrion</keyword>
<dbReference type="InterPro" id="IPR002930">
    <property type="entry name" value="GCV_H"/>
</dbReference>
<dbReference type="InterPro" id="IPR033753">
    <property type="entry name" value="GCV_H/Fam206"/>
</dbReference>
<name>A0A8C2QZJ3_CAPHI</name>
<protein>
    <submittedName>
        <fullName evidence="3">Uncharacterized protein</fullName>
    </submittedName>
</protein>
<comment type="subcellular location">
    <subcellularLocation>
        <location evidence="1">Mitochondrion</location>
    </subcellularLocation>
</comment>
<organism evidence="3">
    <name type="scientific">Capra hircus</name>
    <name type="common">Goat</name>
    <dbReference type="NCBI Taxonomy" id="9925"/>
    <lineage>
        <taxon>Eukaryota</taxon>
        <taxon>Metazoa</taxon>
        <taxon>Chordata</taxon>
        <taxon>Craniata</taxon>
        <taxon>Vertebrata</taxon>
        <taxon>Euteleostomi</taxon>
        <taxon>Mammalia</taxon>
        <taxon>Eutheria</taxon>
        <taxon>Laurasiatheria</taxon>
        <taxon>Artiodactyla</taxon>
        <taxon>Ruminantia</taxon>
        <taxon>Pecora</taxon>
        <taxon>Bovidae</taxon>
        <taxon>Caprinae</taxon>
        <taxon>Capra</taxon>
    </lineage>
</organism>
<dbReference type="GO" id="GO:0009249">
    <property type="term" value="P:protein lipoylation"/>
    <property type="evidence" value="ECO:0007669"/>
    <property type="project" value="TreeGrafter"/>
</dbReference>
<dbReference type="GO" id="GO:0005739">
    <property type="term" value="C:mitochondrion"/>
    <property type="evidence" value="ECO:0007669"/>
    <property type="project" value="UniProtKB-SubCell"/>
</dbReference>
<dbReference type="Pfam" id="PF01597">
    <property type="entry name" value="GCV_H"/>
    <property type="match status" value="1"/>
</dbReference>
<dbReference type="SUPFAM" id="SSF51230">
    <property type="entry name" value="Single hybrid motif"/>
    <property type="match status" value="1"/>
</dbReference>